<dbReference type="RefSeq" id="WP_247231048.1">
    <property type="nucleotide sequence ID" value="NZ_JALKHS010000006.1"/>
</dbReference>
<sequence length="84" mass="9116">MSSPLERAARALCELAGNPPGATMDGKPLWQDYLPEVRAVLSAIREPSESMERAGWTADLPFTPSIKVGTIWQSMIDAMLKEGA</sequence>
<reference evidence="1 2" key="1">
    <citation type="submission" date="2022-04" db="EMBL/GenBank/DDBJ databases">
        <authorList>
            <person name="Huq M.A."/>
        </authorList>
    </citation>
    <scope>NUCLEOTIDE SEQUENCE [LARGE SCALE GENOMIC DNA]</scope>
    <source>
        <strain evidence="1 2">MAH-33</strain>
    </source>
</reference>
<gene>
    <name evidence="1" type="ORF">MU848_07530</name>
</gene>
<keyword evidence="2" id="KW-1185">Reference proteome</keyword>
<protein>
    <submittedName>
        <fullName evidence="1">Uncharacterized protein</fullName>
    </submittedName>
</protein>
<comment type="caution">
    <text evidence="1">The sequence shown here is derived from an EMBL/GenBank/DDBJ whole genome shotgun (WGS) entry which is preliminary data.</text>
</comment>
<dbReference type="EMBL" id="JALKHS010000006">
    <property type="protein sequence ID" value="MCK0531432.1"/>
    <property type="molecule type" value="Genomic_DNA"/>
</dbReference>
<accession>A0ABT0DWV5</accession>
<evidence type="ECO:0000313" key="2">
    <source>
        <dbReference type="Proteomes" id="UP001203512"/>
    </source>
</evidence>
<evidence type="ECO:0000313" key="1">
    <source>
        <dbReference type="EMBL" id="MCK0531432.1"/>
    </source>
</evidence>
<organism evidence="1 2">
    <name type="scientific">Sphingobium agri</name>
    <dbReference type="NCBI Taxonomy" id="2933566"/>
    <lineage>
        <taxon>Bacteria</taxon>
        <taxon>Pseudomonadati</taxon>
        <taxon>Pseudomonadota</taxon>
        <taxon>Alphaproteobacteria</taxon>
        <taxon>Sphingomonadales</taxon>
        <taxon>Sphingomonadaceae</taxon>
        <taxon>Sphingobium</taxon>
    </lineage>
</organism>
<name>A0ABT0DWV5_9SPHN</name>
<dbReference type="Proteomes" id="UP001203512">
    <property type="component" value="Unassembled WGS sequence"/>
</dbReference>
<proteinExistence type="predicted"/>